<dbReference type="Proteomes" id="UP000541154">
    <property type="component" value="Unassembled WGS sequence"/>
</dbReference>
<feature type="transmembrane region" description="Helical" evidence="2">
    <location>
        <begin position="213"/>
        <end position="235"/>
    </location>
</feature>
<feature type="domain" description="Rhodopsin" evidence="3">
    <location>
        <begin position="40"/>
        <end position="303"/>
    </location>
</feature>
<accession>A0A8H5ZZX4</accession>
<evidence type="ECO:0000256" key="1">
    <source>
        <dbReference type="SAM" id="MobiDB-lite"/>
    </source>
</evidence>
<dbReference type="AlphaFoldDB" id="A0A8H5ZZX4"/>
<organism evidence="4 5">
    <name type="scientific">Petromyces alliaceus</name>
    <name type="common">Aspergillus alliaceus</name>
    <dbReference type="NCBI Taxonomy" id="209559"/>
    <lineage>
        <taxon>Eukaryota</taxon>
        <taxon>Fungi</taxon>
        <taxon>Dikarya</taxon>
        <taxon>Ascomycota</taxon>
        <taxon>Pezizomycotina</taxon>
        <taxon>Eurotiomycetes</taxon>
        <taxon>Eurotiomycetidae</taxon>
        <taxon>Eurotiales</taxon>
        <taxon>Aspergillaceae</taxon>
        <taxon>Aspergillus</taxon>
        <taxon>Aspergillus subgen. Circumdati</taxon>
    </lineage>
</organism>
<keyword evidence="5" id="KW-1185">Reference proteome</keyword>
<comment type="caution">
    <text evidence="4">The sequence shown here is derived from an EMBL/GenBank/DDBJ whole genome shotgun (WGS) entry which is preliminary data.</text>
</comment>
<gene>
    <name evidence="4" type="ORF">ETB97_006626</name>
</gene>
<dbReference type="PANTHER" id="PTHR39614:SF2">
    <property type="entry name" value="INTEGRAL MEMBRANE PROTEIN"/>
    <property type="match status" value="1"/>
</dbReference>
<feature type="transmembrane region" description="Helical" evidence="2">
    <location>
        <begin position="175"/>
        <end position="201"/>
    </location>
</feature>
<evidence type="ECO:0000313" key="4">
    <source>
        <dbReference type="EMBL" id="KAF5856873.1"/>
    </source>
</evidence>
<keyword evidence="2" id="KW-0812">Transmembrane</keyword>
<keyword evidence="2" id="KW-1133">Transmembrane helix</keyword>
<proteinExistence type="predicted"/>
<sequence length="416" mass="45791">MSSSNADGDSYVQVTPDDHSAFIIIAALVGLSWSIFIIGIRVYLRWKLNPPFGFDDAFAVFGTIIGTVQTAVTLDAVRSGIGKKEALLTDDRVESGLKSIYIAWLLYPVVVCSSKISISLLIARLTRTKLHLKASHLLTGFIVLWGVISLFLIAFQCKLPMPWDIGAMDHCRSMFVQWTAVEAGNIFIELLLPCIVILMVWDLRVASTTKITVVMAFSLQLLYVYVAILVGLELISNKFFSTLLMKRATVPIVVRLVLLQQSTTGDDAADPTFTITDTVLVTEVAMHFSLMSATFPCLRKFLQVFDMNMGATTHLDCEPGGTYYSRSRSGGSYALQSIEQGSRVGREDMSGTKSRFLTKGQGQTVTTVSGGLTEGADHQGKSQRNSTMDDAEMRSIDSDGSQHAIIRRTQWEVKVE</sequence>
<evidence type="ECO:0000256" key="2">
    <source>
        <dbReference type="SAM" id="Phobius"/>
    </source>
</evidence>
<dbReference type="PANTHER" id="PTHR39614">
    <property type="entry name" value="INTEGRAL MEMBRANE PROTEIN"/>
    <property type="match status" value="1"/>
</dbReference>
<protein>
    <recommendedName>
        <fullName evidence="3">Rhodopsin domain-containing protein</fullName>
    </recommendedName>
</protein>
<dbReference type="InterPro" id="IPR049326">
    <property type="entry name" value="Rhodopsin_dom_fungi"/>
</dbReference>
<feature type="region of interest" description="Disordered" evidence="1">
    <location>
        <begin position="354"/>
        <end position="403"/>
    </location>
</feature>
<feature type="transmembrane region" description="Helical" evidence="2">
    <location>
        <begin position="56"/>
        <end position="81"/>
    </location>
</feature>
<feature type="transmembrane region" description="Helical" evidence="2">
    <location>
        <begin position="135"/>
        <end position="155"/>
    </location>
</feature>
<evidence type="ECO:0000259" key="3">
    <source>
        <dbReference type="Pfam" id="PF20684"/>
    </source>
</evidence>
<dbReference type="EMBL" id="SPNV01000290">
    <property type="protein sequence ID" value="KAF5856873.1"/>
    <property type="molecule type" value="Genomic_DNA"/>
</dbReference>
<dbReference type="Pfam" id="PF20684">
    <property type="entry name" value="Fung_rhodopsin"/>
    <property type="match status" value="1"/>
</dbReference>
<name>A0A8H5ZZX4_PETAA</name>
<feature type="compositionally biased region" description="Low complexity" evidence="1">
    <location>
        <begin position="357"/>
        <end position="371"/>
    </location>
</feature>
<feature type="transmembrane region" description="Helical" evidence="2">
    <location>
        <begin position="20"/>
        <end position="44"/>
    </location>
</feature>
<evidence type="ECO:0000313" key="5">
    <source>
        <dbReference type="Proteomes" id="UP000541154"/>
    </source>
</evidence>
<keyword evidence="2" id="KW-0472">Membrane</keyword>
<feature type="transmembrane region" description="Helical" evidence="2">
    <location>
        <begin position="101"/>
        <end position="123"/>
    </location>
</feature>
<reference evidence="4 5" key="1">
    <citation type="submission" date="2019-04" db="EMBL/GenBank/DDBJ databases">
        <title>Aspergillus burnettii sp. nov., novel species from soil in southeast Queensland.</title>
        <authorList>
            <person name="Gilchrist C.L.M."/>
            <person name="Pitt J.I."/>
            <person name="Lange L."/>
            <person name="Lacey H.J."/>
            <person name="Vuong D."/>
            <person name="Midgley D.J."/>
            <person name="Greenfield P."/>
            <person name="Bradbury M."/>
            <person name="Lacey E."/>
            <person name="Busk P.K."/>
            <person name="Pilgaard B."/>
            <person name="Chooi Y.H."/>
            <person name="Piggott A.M."/>
        </authorList>
    </citation>
    <scope>NUCLEOTIDE SEQUENCE [LARGE SCALE GENOMIC DNA]</scope>
    <source>
        <strain evidence="4 5">FRR 5400</strain>
    </source>
</reference>